<feature type="domain" description="AAA+ ATPase" evidence="5">
    <location>
        <begin position="157"/>
        <end position="278"/>
    </location>
</feature>
<dbReference type="Gene3D" id="1.20.272.10">
    <property type="match status" value="1"/>
</dbReference>
<dbReference type="GO" id="GO:0017116">
    <property type="term" value="F:single-stranded DNA helicase activity"/>
    <property type="evidence" value="ECO:0007669"/>
    <property type="project" value="TreeGrafter"/>
</dbReference>
<dbReference type="AlphaFoldDB" id="A0A834INT1"/>
<organism evidence="6 7">
    <name type="scientific">Rhynchophorus ferrugineus</name>
    <name type="common">Red palm weevil</name>
    <name type="synonym">Curculio ferrugineus</name>
    <dbReference type="NCBI Taxonomy" id="354439"/>
    <lineage>
        <taxon>Eukaryota</taxon>
        <taxon>Metazoa</taxon>
        <taxon>Ecdysozoa</taxon>
        <taxon>Arthropoda</taxon>
        <taxon>Hexapoda</taxon>
        <taxon>Insecta</taxon>
        <taxon>Pterygota</taxon>
        <taxon>Neoptera</taxon>
        <taxon>Endopterygota</taxon>
        <taxon>Coleoptera</taxon>
        <taxon>Polyphaga</taxon>
        <taxon>Cucujiformia</taxon>
        <taxon>Curculionidae</taxon>
        <taxon>Dryophthorinae</taxon>
        <taxon>Rhynchophorus</taxon>
    </lineage>
</organism>
<dbReference type="InterPro" id="IPR003959">
    <property type="entry name" value="ATPase_AAA_core"/>
</dbReference>
<dbReference type="Pfam" id="PF16193">
    <property type="entry name" value="AAA_assoc_2"/>
    <property type="match status" value="1"/>
</dbReference>
<keyword evidence="2" id="KW-0547">Nucleotide-binding</keyword>
<dbReference type="Proteomes" id="UP000625711">
    <property type="component" value="Unassembled WGS sequence"/>
</dbReference>
<dbReference type="EMBL" id="JAACXV010000179">
    <property type="protein sequence ID" value="KAF7282337.1"/>
    <property type="molecule type" value="Genomic_DNA"/>
</dbReference>
<protein>
    <recommendedName>
        <fullName evidence="5">AAA+ ATPase domain-containing protein</fullName>
    </recommendedName>
</protein>
<dbReference type="SMART" id="SM00382">
    <property type="entry name" value="AAA"/>
    <property type="match status" value="1"/>
</dbReference>
<dbReference type="SUPFAM" id="SSF48019">
    <property type="entry name" value="post-AAA+ oligomerization domain-like"/>
    <property type="match status" value="1"/>
</dbReference>
<dbReference type="GO" id="GO:0000731">
    <property type="term" value="P:DNA synthesis involved in DNA repair"/>
    <property type="evidence" value="ECO:0007669"/>
    <property type="project" value="TreeGrafter"/>
</dbReference>
<keyword evidence="7" id="KW-1185">Reference proteome</keyword>
<dbReference type="GO" id="GO:0003677">
    <property type="term" value="F:DNA binding"/>
    <property type="evidence" value="ECO:0007669"/>
    <property type="project" value="InterPro"/>
</dbReference>
<proteinExistence type="inferred from homology"/>
<dbReference type="FunFam" id="1.20.272.10:FF:000001">
    <property type="entry name" value="Putative AAA family ATPase"/>
    <property type="match status" value="1"/>
</dbReference>
<dbReference type="Pfam" id="PF12002">
    <property type="entry name" value="MgsA_C"/>
    <property type="match status" value="1"/>
</dbReference>
<dbReference type="CDD" id="cd18139">
    <property type="entry name" value="HLD_clamp_RarA"/>
    <property type="match status" value="1"/>
</dbReference>
<evidence type="ECO:0000256" key="2">
    <source>
        <dbReference type="ARBA" id="ARBA00022741"/>
    </source>
</evidence>
<evidence type="ECO:0000256" key="3">
    <source>
        <dbReference type="ARBA" id="ARBA00022840"/>
    </source>
</evidence>
<evidence type="ECO:0000313" key="7">
    <source>
        <dbReference type="Proteomes" id="UP000625711"/>
    </source>
</evidence>
<name>A0A834INT1_RHYFE</name>
<evidence type="ECO:0000259" key="5">
    <source>
        <dbReference type="SMART" id="SM00382"/>
    </source>
</evidence>
<dbReference type="CDD" id="cd00009">
    <property type="entry name" value="AAA"/>
    <property type="match status" value="1"/>
</dbReference>
<dbReference type="PANTHER" id="PTHR13779">
    <property type="entry name" value="WERNER HELICASE-INTERACTING PROTEIN 1 FAMILY MEMBER"/>
    <property type="match status" value="1"/>
</dbReference>
<accession>A0A834INT1</accession>
<dbReference type="InterPro" id="IPR027417">
    <property type="entry name" value="P-loop_NTPase"/>
</dbReference>
<dbReference type="InterPro" id="IPR021886">
    <property type="entry name" value="MgsA_C"/>
</dbReference>
<dbReference type="GO" id="GO:0005524">
    <property type="term" value="F:ATP binding"/>
    <property type="evidence" value="ECO:0007669"/>
    <property type="project" value="UniProtKB-KW"/>
</dbReference>
<feature type="compositionally biased region" description="Polar residues" evidence="4">
    <location>
        <begin position="62"/>
        <end position="77"/>
    </location>
</feature>
<dbReference type="InterPro" id="IPR008921">
    <property type="entry name" value="DNA_pol3_clamp-load_cplx_C"/>
</dbReference>
<dbReference type="Gene3D" id="1.10.3710.10">
    <property type="entry name" value="DNA polymerase III clamp loader subunits, C-terminal domain"/>
    <property type="match status" value="1"/>
</dbReference>
<dbReference type="Gene3D" id="3.40.50.300">
    <property type="entry name" value="P-loop containing nucleotide triphosphate hydrolases"/>
    <property type="match status" value="1"/>
</dbReference>
<dbReference type="Gene3D" id="1.10.8.60">
    <property type="match status" value="1"/>
</dbReference>
<dbReference type="OrthoDB" id="10265467at2759"/>
<dbReference type="GO" id="GO:0005634">
    <property type="term" value="C:nucleus"/>
    <property type="evidence" value="ECO:0007669"/>
    <property type="project" value="TreeGrafter"/>
</dbReference>
<sequence length="533" mass="59478">MSSGNLSLTPETVNCPICNNFFPKDEIEQHANKCIFLNCSDDLQKRKRSPSPILHSTKPKFSFTQRSPRDVQGSSKAFTSNKSATNLAFKGDIKKISNETKENMPNHDDKIVKKEFDKSFKTPLATQVRPKTLDDFCGQSHILGKGTVLRCLLDKGEIPNMILWGPPGCGKTSLSHVVHEICKKSPTKWKFISLCAASCGIKDVQNFVDIAKNDLKFGKRTVLFMDEIHRFNKKQQDVFLLSVEKGNIILIGATTENPSFSVNNALISRCKVIVLEKLKTDDLYTILENAAQSFDIDVIDDENPAGTFTDKDAGLAIETKALKWLADISDGDAREALSNLQLILNYFHDNENKIITVKDVEDKLKRAHLLYDKAGEEHYNIISAMHKSIRGSDANAALYWTTRMILSGEDPRYIARRLIRAASEDIGNADPQALPLAIAAMQGCQLIGMPEADVLLAQCAIYLARAPKSREADTALARAKQLIKQHKGPQPVVPMQIRNAPTQLMKAMGYGQLEEGQEFTFMPPEYKDVNFFD</sequence>
<dbReference type="Pfam" id="PF00004">
    <property type="entry name" value="AAA"/>
    <property type="match status" value="1"/>
</dbReference>
<dbReference type="GO" id="GO:0016887">
    <property type="term" value="F:ATP hydrolysis activity"/>
    <property type="evidence" value="ECO:0007669"/>
    <property type="project" value="InterPro"/>
</dbReference>
<dbReference type="PANTHER" id="PTHR13779:SF7">
    <property type="entry name" value="ATPASE WRNIP1"/>
    <property type="match status" value="1"/>
</dbReference>
<evidence type="ECO:0000313" key="6">
    <source>
        <dbReference type="EMBL" id="KAF7282337.1"/>
    </source>
</evidence>
<dbReference type="InterPro" id="IPR051314">
    <property type="entry name" value="AAA_ATPase_RarA/MGS1/WRNIP1"/>
</dbReference>
<dbReference type="GO" id="GO:0008047">
    <property type="term" value="F:enzyme activator activity"/>
    <property type="evidence" value="ECO:0007669"/>
    <property type="project" value="TreeGrafter"/>
</dbReference>
<evidence type="ECO:0000256" key="1">
    <source>
        <dbReference type="ARBA" id="ARBA00008959"/>
    </source>
</evidence>
<gene>
    <name evidence="6" type="ORF">GWI33_002908</name>
</gene>
<evidence type="ECO:0000256" key="4">
    <source>
        <dbReference type="SAM" id="MobiDB-lite"/>
    </source>
</evidence>
<feature type="region of interest" description="Disordered" evidence="4">
    <location>
        <begin position="47"/>
        <end position="77"/>
    </location>
</feature>
<dbReference type="InterPro" id="IPR003593">
    <property type="entry name" value="AAA+_ATPase"/>
</dbReference>
<keyword evidence="3" id="KW-0067">ATP-binding</keyword>
<reference evidence="6" key="1">
    <citation type="submission" date="2020-08" db="EMBL/GenBank/DDBJ databases">
        <title>Genome sequencing and assembly of the red palm weevil Rhynchophorus ferrugineus.</title>
        <authorList>
            <person name="Dias G.B."/>
            <person name="Bergman C.M."/>
            <person name="Manee M."/>
        </authorList>
    </citation>
    <scope>NUCLEOTIDE SEQUENCE</scope>
    <source>
        <strain evidence="6">AA-2017</strain>
        <tissue evidence="6">Whole larva</tissue>
    </source>
</reference>
<comment type="caution">
    <text evidence="6">The sequence shown here is derived from an EMBL/GenBank/DDBJ whole genome shotgun (WGS) entry which is preliminary data.</text>
</comment>
<comment type="similarity">
    <text evidence="1">Belongs to the AAA ATPase family. RarA/MGS1/WRNIP1 subfamily.</text>
</comment>
<dbReference type="FunFam" id="3.40.50.300:FF:000345">
    <property type="entry name" value="AAA family ATPase"/>
    <property type="match status" value="1"/>
</dbReference>
<dbReference type="InterPro" id="IPR032423">
    <property type="entry name" value="AAA_assoc_2"/>
</dbReference>
<dbReference type="SUPFAM" id="SSF52540">
    <property type="entry name" value="P-loop containing nucleoside triphosphate hydrolases"/>
    <property type="match status" value="1"/>
</dbReference>
<dbReference type="GO" id="GO:0006261">
    <property type="term" value="P:DNA-templated DNA replication"/>
    <property type="evidence" value="ECO:0007669"/>
    <property type="project" value="TreeGrafter"/>
</dbReference>